<keyword evidence="2" id="KW-1133">Transmembrane helix</keyword>
<organism evidence="4">
    <name type="scientific">Hazenia capsulata</name>
    <dbReference type="NCBI Taxonomy" id="2202518"/>
    <lineage>
        <taxon>Eukaryota</taxon>
        <taxon>Viridiplantae</taxon>
        <taxon>Chlorophyta</taxon>
        <taxon>core chlorophytes</taxon>
        <taxon>Ulvophyceae</taxon>
        <taxon>OUU clade</taxon>
        <taxon>Ulotrichales</taxon>
        <taxon>Hazeniaceae</taxon>
        <taxon>Hazenia</taxon>
    </lineage>
</organism>
<dbReference type="Gene3D" id="1.10.8.60">
    <property type="match status" value="1"/>
</dbReference>
<dbReference type="RefSeq" id="YP_009367870.1">
    <property type="nucleotide sequence ID" value="NC_034714.1"/>
</dbReference>
<keyword evidence="4" id="KW-0132">Cell division</keyword>
<dbReference type="GO" id="GO:0016887">
    <property type="term" value="F:ATP hydrolysis activity"/>
    <property type="evidence" value="ECO:0007669"/>
    <property type="project" value="InterPro"/>
</dbReference>
<dbReference type="InterPro" id="IPR003959">
    <property type="entry name" value="ATPase_AAA_core"/>
</dbReference>
<proteinExistence type="predicted"/>
<keyword evidence="4" id="KW-0934">Plastid</keyword>
<dbReference type="InterPro" id="IPR027417">
    <property type="entry name" value="P-loop_NTPase"/>
</dbReference>
<dbReference type="InterPro" id="IPR050168">
    <property type="entry name" value="AAA_ATPase_domain"/>
</dbReference>
<reference evidence="4" key="1">
    <citation type="journal article" date="2017" name="Sci. Rep.">
        <title>Divergent copies of the large inverted repeat in the chloroplast genomes of ulvophycean green algae.</title>
        <authorList>
            <person name="Turmel M."/>
            <person name="Otis C."/>
            <person name="Lemieux C."/>
        </authorList>
    </citation>
    <scope>NUCLEOTIDE SEQUENCE</scope>
</reference>
<keyword evidence="2" id="KW-0812">Transmembrane</keyword>
<dbReference type="PROSITE" id="PS00674">
    <property type="entry name" value="AAA"/>
    <property type="match status" value="1"/>
</dbReference>
<name>A0A1W6EHG1_9CHLO</name>
<dbReference type="PANTHER" id="PTHR23077">
    <property type="entry name" value="AAA-FAMILY ATPASE"/>
    <property type="match status" value="1"/>
</dbReference>
<evidence type="ECO:0000259" key="3">
    <source>
        <dbReference type="SMART" id="SM00382"/>
    </source>
</evidence>
<evidence type="ECO:0000256" key="1">
    <source>
        <dbReference type="SAM" id="MobiDB-lite"/>
    </source>
</evidence>
<dbReference type="InterPro" id="IPR003960">
    <property type="entry name" value="ATPase_AAA_CS"/>
</dbReference>
<dbReference type="GO" id="GO:0051301">
    <property type="term" value="P:cell division"/>
    <property type="evidence" value="ECO:0007669"/>
    <property type="project" value="UniProtKB-KW"/>
</dbReference>
<feature type="region of interest" description="Disordered" evidence="1">
    <location>
        <begin position="703"/>
        <end position="722"/>
    </location>
</feature>
<keyword evidence="4" id="KW-0131">Cell cycle</keyword>
<dbReference type="SUPFAM" id="SSF52540">
    <property type="entry name" value="P-loop containing nucleoside triphosphate hydrolases"/>
    <property type="match status" value="1"/>
</dbReference>
<dbReference type="GO" id="GO:0005524">
    <property type="term" value="F:ATP binding"/>
    <property type="evidence" value="ECO:0007669"/>
    <property type="project" value="InterPro"/>
</dbReference>
<evidence type="ECO:0000313" key="4">
    <source>
        <dbReference type="EMBL" id="ARK14831.1"/>
    </source>
</evidence>
<feature type="domain" description="AAA+ ATPase" evidence="3">
    <location>
        <begin position="1531"/>
        <end position="1746"/>
    </location>
</feature>
<feature type="compositionally biased region" description="Polar residues" evidence="1">
    <location>
        <begin position="707"/>
        <end position="722"/>
    </location>
</feature>
<geneLocation type="chloroplast" evidence="4"/>
<gene>
    <name evidence="4" type="primary">ftsH</name>
</gene>
<dbReference type="SMART" id="SM00382">
    <property type="entry name" value="AAA"/>
    <property type="match status" value="1"/>
</dbReference>
<dbReference type="EMBL" id="KY407661">
    <property type="protein sequence ID" value="ARK14831.1"/>
    <property type="molecule type" value="Genomic_DNA"/>
</dbReference>
<dbReference type="Gene3D" id="3.40.50.300">
    <property type="entry name" value="P-loop containing nucleotide triphosphate hydrolases"/>
    <property type="match status" value="2"/>
</dbReference>
<accession>A0A1W6EHG1</accession>
<protein>
    <submittedName>
        <fullName evidence="4">Cell division protein</fullName>
    </submittedName>
</protein>
<dbReference type="PANTHER" id="PTHR23077:SF198">
    <property type="entry name" value="ATP-DEPENDENT ZINC METALLOPROTEASE FTSH"/>
    <property type="match status" value="1"/>
</dbReference>
<keyword evidence="2" id="KW-0472">Membrane</keyword>
<dbReference type="GeneID" id="32884486"/>
<keyword evidence="4" id="KW-0150">Chloroplast</keyword>
<dbReference type="InterPro" id="IPR003593">
    <property type="entry name" value="AAA+_ATPase"/>
</dbReference>
<dbReference type="Pfam" id="PF00004">
    <property type="entry name" value="AAA"/>
    <property type="match status" value="2"/>
</dbReference>
<sequence length="2739" mass="317325">MLNLKKKKFLKYNLTKPTRQRFEFVWKIQNSKSPVYSATITSSKKKFKIFTVLSFRRLRFSRYCIRSNKNENQNDLVSKTSKPIFSLKPSTFTPHLKTKALGWKKSVATLYYLLIAYKKTIRVKFQYYFNNLTLLQFGIALSPFIAYLIQISLEKYELQYQKNTFLHRSLPAFVKPIPKITWDTFAYTKYSTKFNTSSINQVTSVDDCFFISLNSNWQLNQKQFWTGTFEMNVDSSLDPLVKNSPVVLKKWSFLPSRYFYQLLSESEKGNWNFCFSPKSVLNLQKVIERNSRWQLFYNDLDDIPTKFNSIFPNAPLVFQNQNVTANPPLCSHFFNQKKNFLSNSFLPSQNFSNVANSLSDLNEKQSSSLNFLTQSIKNKSFKNLNNWTYFINTLESNQKISFNDFRELEFLPETKTLSVNGLTKKDELLNELNERSSDFYLGSPKKKIQGSKLFTLGEKHGVFDFQFSILKGKKQKDFGLEMSKKIQNLKDQNSLSLSRGFIKQKILLKPNSLNKDFSELKKTDWIGLLRTISFDSLNRGQPESTFKSERLIVRNQKTWITLLTKTLNKEILNCEHPLFFDRNVQYNLFFGFSKFSKILQLSSLPLKKAVLFKPSEKFEAVLKNRLQNDFNNPLILLKKEFEPFFIKEIVPFSPLIQTLTPTFKPSEKAPKQNEQTLLLGSPVQNQKNEVLHDKSKAKVLKTEKHNSVNGNQRSNQESANSFQQSLPLINQEEPILQSQKPLSNTLKSNQTSAGFERQKLNEEEQPFLIQFSSFEKVLSRVENIENLKNYFNQSFTNQIQIALKNPETLLTFFKKTADPMVRKPIFHFSKPSHFLPLAQNFSESRKDKSDSLSPLHKVVINFFSLGNTKYQQKKDFLFREDYPTLDEKSPYISKLAENNKNFNEIGNLHKNKIFLNPFLQRKISGYLHPDTSREIILTNTHLFNVNVLNPKKTLKKSPSILNSYNEKFLTLLLPQLPLSVQKFQSQTLNNSFHNSLIQIDQPLSQNLLNSESCLAAENKKESLLLFSNLQKKMNSLNFIEPDKAFTTKKESFFGLPIRSPYGVKLEEYRRQHAKESKFYSYTKKHGNNKIQKHFLGRYDDSLNFLLQSNSVLLKEKDEAKSPFESKSHLEPGLNKGPNIFELNSDNFSLFSGNNPFLAGKQKNKTLTKQNLLTEITKTATFSNRILEKSLTFSPFNSSSFLTKKENFFDFEQQPVSYQTSFQYTKSRNVRLFNPEGNNFLAFFPFNRSNFANGKLNIGTNTQENLSLSNQKPFILGKSETLSPLPYKANARQHPKLKIANKSRVLNILYQQPNNLFKTWSIISQLGFVFIVAKLTQILQKEYIEEFLYYIAEFYAFLNEYDKSHLQIFLQGDNYRVIKNSKKKFSDLVGGKFLLTEFGDAILLLRNSRKSFYKIQISKPQLVTFSNFKKISTQLPLIKSTAFFTRKIEIINRILAQIETLPKKSRAQNRKKQVFFLRKWKNVNVKQWLKNLESLPSLFNGPISNLQGLFNEKKKKENAFVENAGFKFENLIPKGILLVGPPGCGKTLFVQALAGEASVPVIVESGQMLNTNIETNGTERLQDLFKAAREMSPCILFFDEIDTIGQKREKVLKSFTTNENENKIPNTLNRIYLQTGLLAKQNESNLFSTQNFSWRLLNPVLQFKIPKQSQFKEQTDLKTEITNQKISNEKQQNQNLVILTQLLCELDGLTPKQEIIVIGATNRPSTLDPALTRPGRFGKVIYLGLPGKQKRFELLKFYSFFASNSSFKTNISPLSPSFHSFPSLTKVKNQNANLPVVSSESKKQKQKKKFNKANAFSNFDSSALHRKEGKEITTDTNGNEIFVGVNKNSAFVSRKLKNNDSSFVNKIGVDENINWNYFANQTVGLSSAHIAAAINRSALKAIFVFISNRQKQSPLFLGLSFSQKIKNNGFVHLPGNSFFRFSKKILSKTPASSHLVRHSQQGKSKVRTFGSYLRGKVAGWYFVGSALQNSYKGEKKNFQPYEVNSISSAKTSNKKKQISKEIKLRVLLESGSEFQFILNELICNYKSKSSRFSIEKCESKKLNPNFVDPALQKKNWSTLESSFDLLLNNPTLANYKSKPLHTFETIEYGIQTISTINTGYKSHLSKGKKTNNKILGRLLDKDCFFEIEQPNVQKSFDLKKNGLNSFFSFLPFTSNRVTALAPILPFGSTLQNNVKREPLVVTSKLFPYNEKQELDTKSKRLEILKKQSKNYNCTVQIKSNLKRTLFYQKHRQYFQTLALLTGQSKILVSLVQQPRKIKVVKILLMQIIKKLSLFCIQIKNSQKKIKVKLTEIKNLFLIALTFFELNIVKRYLNRINKNHSFGFIFLFNSTCLIKNSLLMFSIQNKNHKNLNFIYYNLIFFKASNKKKTGHILLQWQNCNLLNQSSLFGDSLFINRSAYYLSGKALITFKNRIDTNLEQPIHLWSFMGAIQKRQKKNVDFKALLTKSQFEQFLVSLIAGKAGETLMLSAQFESQKKNISTIGIEELKEFGLVSKLMIENYLFYSQKELTRKQININLVENSHQIHQKEELLFLKELATLFEISNNNSLSLQTDSLKPYDQFKSFDQPWWQFKAIPLVVSLNLNYKKWYRLFVYEEQQSLRNIEWVAPDKTFHTQVNINRLVSTTRAGFYLNKKTDKYFVNRELVLKYIEFCQLNWNQLQLLESDSLSSYFLFEAFNKVFILLEKNFEFIDFLVYSLLCQETLHAFAISTYHQRFNHSVSFI</sequence>
<evidence type="ECO:0000256" key="2">
    <source>
        <dbReference type="SAM" id="Phobius"/>
    </source>
</evidence>
<feature type="transmembrane region" description="Helical" evidence="2">
    <location>
        <begin position="127"/>
        <end position="149"/>
    </location>
</feature>